<reference evidence="2" key="1">
    <citation type="submission" date="2018-05" db="EMBL/GenBank/DDBJ databases">
        <title>Zavarzinia sp. HR-AS.</title>
        <authorList>
            <person name="Lee Y."/>
            <person name="Jeon C.O."/>
        </authorList>
    </citation>
    <scope>NUCLEOTIDE SEQUENCE [LARGE SCALE GENOMIC DNA]</scope>
    <source>
        <strain evidence="2">DSM 1231</strain>
    </source>
</reference>
<evidence type="ECO:0000313" key="2">
    <source>
        <dbReference type="Proteomes" id="UP000246077"/>
    </source>
</evidence>
<name>A0A317DZD6_9PROT</name>
<organism evidence="1 2">
    <name type="scientific">Zavarzinia compransoris</name>
    <dbReference type="NCBI Taxonomy" id="1264899"/>
    <lineage>
        <taxon>Bacteria</taxon>
        <taxon>Pseudomonadati</taxon>
        <taxon>Pseudomonadota</taxon>
        <taxon>Alphaproteobacteria</taxon>
        <taxon>Rhodospirillales</taxon>
        <taxon>Zavarziniaceae</taxon>
        <taxon>Zavarzinia</taxon>
    </lineage>
</organism>
<accession>A0A317DZD6</accession>
<sequence length="109" mass="11622">MSETEALNPAEEKAFPFLQQAVLLDQARAALATLDKALALNADLWLKLSGEAAASGLPAETVDFVNRTATFTAKAAASLKAEVNDEVISKLIALNFNMSERILESSKEA</sequence>
<evidence type="ECO:0008006" key="3">
    <source>
        <dbReference type="Google" id="ProtNLM"/>
    </source>
</evidence>
<gene>
    <name evidence="1" type="ORF">DKG75_15075</name>
</gene>
<keyword evidence="2" id="KW-1185">Reference proteome</keyword>
<protein>
    <recommendedName>
        <fullName evidence="3">Phasin domain-containing protein</fullName>
    </recommendedName>
</protein>
<dbReference type="AlphaFoldDB" id="A0A317DZD6"/>
<dbReference type="EMBL" id="QGLF01000004">
    <property type="protein sequence ID" value="PWR19781.1"/>
    <property type="molecule type" value="Genomic_DNA"/>
</dbReference>
<dbReference type="OrthoDB" id="7276164at2"/>
<dbReference type="RefSeq" id="WP_109921957.1">
    <property type="nucleotide sequence ID" value="NZ_QGLF01000004.1"/>
</dbReference>
<dbReference type="Proteomes" id="UP000246077">
    <property type="component" value="Unassembled WGS sequence"/>
</dbReference>
<proteinExistence type="predicted"/>
<comment type="caution">
    <text evidence="1">The sequence shown here is derived from an EMBL/GenBank/DDBJ whole genome shotgun (WGS) entry which is preliminary data.</text>
</comment>
<evidence type="ECO:0000313" key="1">
    <source>
        <dbReference type="EMBL" id="PWR19781.1"/>
    </source>
</evidence>